<dbReference type="FunFam" id="1.10.1060.10:FF:000014">
    <property type="entry name" value="DgcB, Dimethylglycine catabolism"/>
    <property type="match status" value="1"/>
</dbReference>
<dbReference type="InterPro" id="IPR017896">
    <property type="entry name" value="4Fe4S_Fe-S-bd"/>
</dbReference>
<feature type="transmembrane region" description="Helical" evidence="6">
    <location>
        <begin position="68"/>
        <end position="87"/>
    </location>
</feature>
<dbReference type="SUPFAM" id="SSF46548">
    <property type="entry name" value="alpha-helical ferredoxin"/>
    <property type="match status" value="1"/>
</dbReference>
<dbReference type="PROSITE" id="PS51379">
    <property type="entry name" value="4FE4S_FER_2"/>
    <property type="match status" value="1"/>
</dbReference>
<sequence length="646" mass="69994">MLNTLLPILLFAALGLAVLGALRRVNMWRRGRASKVDLLGGLLAMPKRYMVDLHHVVARDKYIANTHVATALGFVLSALLAIAVHGFGLQNRILGYALLLASALMFVGAIFMYLRRRNPPARLSKGPWMRLPKSLMAFSVSFFLVTLPVAGILPADFGGWLLAALLSVGVLWGVSEMFFGMTWGGPMKHAFAGALHLAWHRRAERFGGGRSTGLKPLDLSDKTAPLGVEKPKDFTWNQLLGFDACVQCGKCEAACPAFAAGQPLNPKKLIQDMVVGLAGGTDAKFAGSPYPGKPVGEHGGNPHQPIVNGLVDAETLWSCTTCRACVEECPMMIEHVDAIVDMRRHLTLEKGATPNKGAEVLENLIATDNPGGFAPGGRLNWAADLNLPLLSDKGSCEVLFWVGDGAFDMRNQRTLRAFVKVLKAAGVDFAVLGLEERDSGDVARRLGDEATFQLLASRNIQTLGKYSFKRIVTCDPHSFHVLKNEYGAFNGNYFVQHHSTFMAELIGDGALNLGQHKGSSVTYHDPCYLGRYNGEYEAPRQVLRALGIEVKEMQRSGFRSRCCGGGGGAPITDIPGKQRIPDMRMEDIRETGAELVAVGCPQCTAMLEGVVEPRPLIKDIAELVADALLEDPVPAKAPKREPAEVH</sequence>
<dbReference type="AlphaFoldDB" id="A0A5D3G3I5"/>
<dbReference type="GO" id="GO:0051539">
    <property type="term" value="F:4 iron, 4 sulfur cluster binding"/>
    <property type="evidence" value="ECO:0007669"/>
    <property type="project" value="UniProtKB-KW"/>
</dbReference>
<evidence type="ECO:0000256" key="5">
    <source>
        <dbReference type="ARBA" id="ARBA00023014"/>
    </source>
</evidence>
<keyword evidence="6" id="KW-0472">Membrane</keyword>
<dbReference type="PANTHER" id="PTHR43255:SF1">
    <property type="entry name" value="IRON-SULFUR-BINDING OXIDOREDUCTASE FADF-RELATED"/>
    <property type="match status" value="1"/>
</dbReference>
<dbReference type="PROSITE" id="PS00198">
    <property type="entry name" value="4FE4S_FER_1"/>
    <property type="match status" value="2"/>
</dbReference>
<feature type="transmembrane region" description="Helical" evidence="6">
    <location>
        <begin position="6"/>
        <end position="25"/>
    </location>
</feature>
<keyword evidence="5" id="KW-0411">Iron-sulfur</keyword>
<dbReference type="Gene3D" id="1.10.1060.10">
    <property type="entry name" value="Alpha-helical ferredoxin"/>
    <property type="match status" value="1"/>
</dbReference>
<evidence type="ECO:0000259" key="7">
    <source>
        <dbReference type="PROSITE" id="PS51379"/>
    </source>
</evidence>
<proteinExistence type="predicted"/>
<dbReference type="PANTHER" id="PTHR43255">
    <property type="entry name" value="IRON-SULFUR-BINDING OXIDOREDUCTASE FADF-RELATED-RELATED"/>
    <property type="match status" value="1"/>
</dbReference>
<feature type="transmembrane region" description="Helical" evidence="6">
    <location>
        <begin position="93"/>
        <end position="114"/>
    </location>
</feature>
<evidence type="ECO:0000256" key="2">
    <source>
        <dbReference type="ARBA" id="ARBA00022723"/>
    </source>
</evidence>
<dbReference type="InterPro" id="IPR017900">
    <property type="entry name" value="4Fe4S_Fe_S_CS"/>
</dbReference>
<evidence type="ECO:0000256" key="3">
    <source>
        <dbReference type="ARBA" id="ARBA00023002"/>
    </source>
</evidence>
<dbReference type="EMBL" id="VSRO01000012">
    <property type="protein sequence ID" value="TYK55567.1"/>
    <property type="molecule type" value="Genomic_DNA"/>
</dbReference>
<keyword evidence="1" id="KW-0004">4Fe-4S</keyword>
<feature type="transmembrane region" description="Helical" evidence="6">
    <location>
        <begin position="135"/>
        <end position="153"/>
    </location>
</feature>
<feature type="domain" description="4Fe-4S ferredoxin-type" evidence="7">
    <location>
        <begin position="236"/>
        <end position="266"/>
    </location>
</feature>
<reference evidence="8 9" key="1">
    <citation type="submission" date="2019-08" db="EMBL/GenBank/DDBJ databases">
        <title>Subclass B2 metallo-beta lactamase from Pseudomonas synxantha.</title>
        <authorList>
            <person name="Poirel L."/>
            <person name="Palmieri M."/>
            <person name="Masseron A."/>
            <person name="Perreten V."/>
            <person name="Nordman P."/>
        </authorList>
    </citation>
    <scope>NUCLEOTIDE SEQUENCE [LARGE SCALE GENOMIC DNA]</scope>
    <source>
        <strain evidence="8 9">MCP106</strain>
    </source>
</reference>
<gene>
    <name evidence="8" type="primary">dgcB</name>
    <name evidence="8" type="ORF">FXO26_22805</name>
</gene>
<dbReference type="Proteomes" id="UP000324029">
    <property type="component" value="Unassembled WGS sequence"/>
</dbReference>
<dbReference type="RefSeq" id="WP_148854077.1">
    <property type="nucleotide sequence ID" value="NZ_VSRO01000012.1"/>
</dbReference>
<dbReference type="GO" id="GO:0046872">
    <property type="term" value="F:metal ion binding"/>
    <property type="evidence" value="ECO:0007669"/>
    <property type="project" value="UniProtKB-KW"/>
</dbReference>
<comment type="caution">
    <text evidence="8">The sequence shown here is derived from an EMBL/GenBank/DDBJ whole genome shotgun (WGS) entry which is preliminary data.</text>
</comment>
<dbReference type="InterPro" id="IPR051460">
    <property type="entry name" value="HdrC_iron-sulfur_subunit"/>
</dbReference>
<protein>
    <submittedName>
        <fullName evidence="8">Dimethylglycine demethylation protein DgcB</fullName>
    </submittedName>
</protein>
<organism evidence="8 9">
    <name type="scientific">Pseudomonas synxantha</name>
    <dbReference type="NCBI Taxonomy" id="47883"/>
    <lineage>
        <taxon>Bacteria</taxon>
        <taxon>Pseudomonadati</taxon>
        <taxon>Pseudomonadota</taxon>
        <taxon>Gammaproteobacteria</taxon>
        <taxon>Pseudomonadales</taxon>
        <taxon>Pseudomonadaceae</taxon>
        <taxon>Pseudomonas</taxon>
    </lineage>
</organism>
<dbReference type="InterPro" id="IPR021872">
    <property type="entry name" value="Csal_0991-like_N"/>
</dbReference>
<dbReference type="Pfam" id="PF02754">
    <property type="entry name" value="CCG"/>
    <property type="match status" value="2"/>
</dbReference>
<dbReference type="InterPro" id="IPR004017">
    <property type="entry name" value="Cys_rich_dom"/>
</dbReference>
<dbReference type="Pfam" id="PF11982">
    <property type="entry name" value="DUF3483"/>
    <property type="match status" value="1"/>
</dbReference>
<evidence type="ECO:0000256" key="1">
    <source>
        <dbReference type="ARBA" id="ARBA00022485"/>
    </source>
</evidence>
<name>A0A5D3G3I5_9PSED</name>
<reference evidence="8 9" key="2">
    <citation type="submission" date="2019-08" db="EMBL/GenBank/DDBJ databases">
        <authorList>
            <person name="Brilhante M."/>
            <person name="Perreten V."/>
        </authorList>
    </citation>
    <scope>NUCLEOTIDE SEQUENCE [LARGE SCALE GENOMIC DNA]</scope>
    <source>
        <strain evidence="8 9">MCP106</strain>
    </source>
</reference>
<dbReference type="GO" id="GO:0005886">
    <property type="term" value="C:plasma membrane"/>
    <property type="evidence" value="ECO:0007669"/>
    <property type="project" value="TreeGrafter"/>
</dbReference>
<keyword evidence="3" id="KW-0560">Oxidoreductase</keyword>
<keyword evidence="6" id="KW-1133">Transmembrane helix</keyword>
<keyword evidence="2" id="KW-0479">Metal-binding</keyword>
<accession>A0A5D3G3I5</accession>
<dbReference type="GO" id="GO:0016491">
    <property type="term" value="F:oxidoreductase activity"/>
    <property type="evidence" value="ECO:0007669"/>
    <property type="project" value="UniProtKB-KW"/>
</dbReference>
<evidence type="ECO:0000256" key="6">
    <source>
        <dbReference type="SAM" id="Phobius"/>
    </source>
</evidence>
<evidence type="ECO:0000313" key="8">
    <source>
        <dbReference type="EMBL" id="TYK55567.1"/>
    </source>
</evidence>
<dbReference type="Pfam" id="PF13237">
    <property type="entry name" value="Fer4_10"/>
    <property type="match status" value="1"/>
</dbReference>
<keyword evidence="6" id="KW-0812">Transmembrane</keyword>
<evidence type="ECO:0000256" key="4">
    <source>
        <dbReference type="ARBA" id="ARBA00023004"/>
    </source>
</evidence>
<dbReference type="InterPro" id="IPR009051">
    <property type="entry name" value="Helical_ferredxn"/>
</dbReference>
<keyword evidence="4" id="KW-0408">Iron</keyword>
<evidence type="ECO:0000313" key="9">
    <source>
        <dbReference type="Proteomes" id="UP000324029"/>
    </source>
</evidence>